<dbReference type="PANTHER" id="PTHR10302:SF18">
    <property type="entry name" value="PROTEIN OSB1, MITOCHONDRIAL"/>
    <property type="match status" value="1"/>
</dbReference>
<evidence type="ECO:0000256" key="1">
    <source>
        <dbReference type="ARBA" id="ARBA00023125"/>
    </source>
</evidence>
<dbReference type="SUPFAM" id="SSF50249">
    <property type="entry name" value="Nucleic acid-binding proteins"/>
    <property type="match status" value="1"/>
</dbReference>
<dbReference type="GO" id="GO:0003697">
    <property type="term" value="F:single-stranded DNA binding"/>
    <property type="evidence" value="ECO:0007669"/>
    <property type="project" value="InterPro"/>
</dbReference>
<dbReference type="GO" id="GO:0006264">
    <property type="term" value="P:mitochondrial DNA replication"/>
    <property type="evidence" value="ECO:0007669"/>
    <property type="project" value="TreeGrafter"/>
</dbReference>
<dbReference type="Gene3D" id="2.40.50.140">
    <property type="entry name" value="Nucleic acid-binding proteins"/>
    <property type="match status" value="1"/>
</dbReference>
<proteinExistence type="predicted"/>
<gene>
    <name evidence="3" type="ORF">EJB05_05668</name>
</gene>
<feature type="non-terminal residue" evidence="3">
    <location>
        <position position="1"/>
    </location>
</feature>
<evidence type="ECO:0000256" key="2">
    <source>
        <dbReference type="PROSITE-ProRule" id="PRU00252"/>
    </source>
</evidence>
<dbReference type="InterPro" id="IPR011344">
    <property type="entry name" value="ssDNA-bd"/>
</dbReference>
<dbReference type="AlphaFoldDB" id="A0A5J9WFG0"/>
<dbReference type="OrthoDB" id="1078367at2759"/>
<organism evidence="3 4">
    <name type="scientific">Eragrostis curvula</name>
    <name type="common">weeping love grass</name>
    <dbReference type="NCBI Taxonomy" id="38414"/>
    <lineage>
        <taxon>Eukaryota</taxon>
        <taxon>Viridiplantae</taxon>
        <taxon>Streptophyta</taxon>
        <taxon>Embryophyta</taxon>
        <taxon>Tracheophyta</taxon>
        <taxon>Spermatophyta</taxon>
        <taxon>Magnoliopsida</taxon>
        <taxon>Liliopsida</taxon>
        <taxon>Poales</taxon>
        <taxon>Poaceae</taxon>
        <taxon>PACMAD clade</taxon>
        <taxon>Chloridoideae</taxon>
        <taxon>Eragrostideae</taxon>
        <taxon>Eragrostidinae</taxon>
        <taxon>Eragrostis</taxon>
    </lineage>
</organism>
<comment type="caution">
    <text evidence="3">The sequence shown here is derived from an EMBL/GenBank/DDBJ whole genome shotgun (WGS) entry which is preliminary data.</text>
</comment>
<dbReference type="InterPro" id="IPR000424">
    <property type="entry name" value="Primosome_PriB/ssb"/>
</dbReference>
<evidence type="ECO:0000313" key="3">
    <source>
        <dbReference type="EMBL" id="TVU46150.1"/>
    </source>
</evidence>
<dbReference type="EMBL" id="RWGY01000004">
    <property type="protein sequence ID" value="TVU46150.1"/>
    <property type="molecule type" value="Genomic_DNA"/>
</dbReference>
<dbReference type="Proteomes" id="UP000324897">
    <property type="component" value="Chromosome 5"/>
</dbReference>
<dbReference type="PROSITE" id="PS50935">
    <property type="entry name" value="SSB"/>
    <property type="match status" value="1"/>
</dbReference>
<dbReference type="InterPro" id="IPR012340">
    <property type="entry name" value="NA-bd_OB-fold"/>
</dbReference>
<keyword evidence="1 2" id="KW-0238">DNA-binding</keyword>
<dbReference type="Gramene" id="TVU46150">
    <property type="protein sequence ID" value="TVU46150"/>
    <property type="gene ID" value="EJB05_05668"/>
</dbReference>
<keyword evidence="4" id="KW-1185">Reference proteome</keyword>
<accession>A0A5J9WFG0</accession>
<evidence type="ECO:0000313" key="4">
    <source>
        <dbReference type="Proteomes" id="UP000324897"/>
    </source>
</evidence>
<sequence length="293" mass="33273">MLRRLLAGAAATRSPAATLRRMLHIGGGGREGSGEVESVAYRMSMLRPPSSVRKTGLVSNSCSLIGRLTAPVRQQHNSCDENPRAYTFLSVTPSSPASSSSCSGFTVTLQLKGELANVSLKHLKYNDLVYVSGSLNSYQKVSASGQQHIFYKIFVNELNFVLDPSKKPQSAADSLDPSSTTFVTSQMQKENVYIDRLRLWQVFFANPYEWWDNRQSKPYVNYPDFKHKDTREKIWLNPEDPPWVQKQLELHDLEIAENGHKGNRHSLKNHDWKIQDFDYYDDEKGEEDEAKLN</sequence>
<evidence type="ECO:0008006" key="5">
    <source>
        <dbReference type="Google" id="ProtNLM"/>
    </source>
</evidence>
<name>A0A5J9WFG0_9POAL</name>
<dbReference type="PANTHER" id="PTHR10302">
    <property type="entry name" value="SINGLE-STRANDED DNA-BINDING PROTEIN"/>
    <property type="match status" value="1"/>
</dbReference>
<reference evidence="3 4" key="1">
    <citation type="journal article" date="2019" name="Sci. Rep.">
        <title>A high-quality genome of Eragrostis curvula grass provides insights into Poaceae evolution and supports new strategies to enhance forage quality.</title>
        <authorList>
            <person name="Carballo J."/>
            <person name="Santos B.A.C.M."/>
            <person name="Zappacosta D."/>
            <person name="Garbus I."/>
            <person name="Selva J.P."/>
            <person name="Gallo C.A."/>
            <person name="Diaz A."/>
            <person name="Albertini E."/>
            <person name="Caccamo M."/>
            <person name="Echenique V."/>
        </authorList>
    </citation>
    <scope>NUCLEOTIDE SEQUENCE [LARGE SCALE GENOMIC DNA]</scope>
    <source>
        <strain evidence="4">cv. Victoria</strain>
        <tissue evidence="3">Leaf</tissue>
    </source>
</reference>
<protein>
    <recommendedName>
        <fullName evidence="5">Protein OSB1, mitochondrial</fullName>
    </recommendedName>
</protein>
<dbReference type="GO" id="GO:0042645">
    <property type="term" value="C:mitochondrial nucleoid"/>
    <property type="evidence" value="ECO:0007669"/>
    <property type="project" value="TreeGrafter"/>
</dbReference>